<proteinExistence type="predicted"/>
<dbReference type="Gene3D" id="3.40.50.850">
    <property type="entry name" value="Isochorismatase-like"/>
    <property type="match status" value="1"/>
</dbReference>
<dbReference type="InterPro" id="IPR036380">
    <property type="entry name" value="Isochorismatase-like_sf"/>
</dbReference>
<dbReference type="Pfam" id="PF00857">
    <property type="entry name" value="Isochorismatase"/>
    <property type="match status" value="1"/>
</dbReference>
<dbReference type="AlphaFoldDB" id="A0A371IW34"/>
<sequence>MNNLLKELNSLNNNLNNLDVEYISNLNLDKTKLFIIDMNNGFAKCGALYSPRIENLINPISSFTKNLSSTIKEIIAFTDSHTKESIELLSYPSHCLFDNIESDVVEEIKNIDNIRILPKNSTNGFFALKEISFDDVDNIIIVGDCTDICIYQFAITLKSYFNQNNMNKNILVPMNLVDTYDIPNTHPAELLNIVFFNSMIQNGINVVKEIILD</sequence>
<evidence type="ECO:0000313" key="3">
    <source>
        <dbReference type="Proteomes" id="UP000243494"/>
    </source>
</evidence>
<dbReference type="InterPro" id="IPR044717">
    <property type="entry name" value="NIC1"/>
</dbReference>
<dbReference type="PANTHER" id="PTHR47297:SF2">
    <property type="entry name" value="OS02G0606800 PROTEIN"/>
    <property type="match status" value="1"/>
</dbReference>
<gene>
    <name evidence="2" type="ORF">CHF27_000385</name>
</gene>
<dbReference type="InterPro" id="IPR000868">
    <property type="entry name" value="Isochorismatase-like_dom"/>
</dbReference>
<dbReference type="OrthoDB" id="9796485at2"/>
<name>A0A371IW34_9FIRM</name>
<accession>A0A371IW34</accession>
<keyword evidence="2" id="KW-0378">Hydrolase</keyword>
<dbReference type="GO" id="GO:0019365">
    <property type="term" value="P:pyridine nucleotide salvage"/>
    <property type="evidence" value="ECO:0007669"/>
    <property type="project" value="InterPro"/>
</dbReference>
<reference evidence="2 3" key="1">
    <citation type="journal article" date="2017" name="Genome Announc.">
        <title>Draft Genome Sequence of Romboutsia maritimum sp. nov. Strain CCRI-22766(T), Isolated from Coastal Estuarine Mud.</title>
        <authorList>
            <person name="Maheux A.F."/>
            <person name="Boudreau D.K."/>
            <person name="Berube E."/>
            <person name="Boissinot M."/>
            <person name="Raymond F."/>
            <person name="Brodeur S."/>
            <person name="Corbeil J."/>
            <person name="Brightwell G."/>
            <person name="Broda D."/>
            <person name="Omar R.F."/>
            <person name="Bergeron M.G."/>
        </authorList>
    </citation>
    <scope>NUCLEOTIDE SEQUENCE [LARGE SCALE GENOMIC DNA]</scope>
    <source>
        <strain evidence="2 3">CCRI-22766</strain>
    </source>
</reference>
<evidence type="ECO:0000259" key="1">
    <source>
        <dbReference type="Pfam" id="PF00857"/>
    </source>
</evidence>
<feature type="domain" description="Isochorismatase-like" evidence="1">
    <location>
        <begin position="33"/>
        <end position="156"/>
    </location>
</feature>
<dbReference type="EMBL" id="NOJZ02000001">
    <property type="protein sequence ID" value="RDY24691.1"/>
    <property type="molecule type" value="Genomic_DNA"/>
</dbReference>
<dbReference type="GO" id="GO:0008936">
    <property type="term" value="F:nicotinamidase activity"/>
    <property type="evidence" value="ECO:0007669"/>
    <property type="project" value="InterPro"/>
</dbReference>
<dbReference type="PANTHER" id="PTHR47297">
    <property type="match status" value="1"/>
</dbReference>
<organism evidence="2 3">
    <name type="scientific">Romboutsia maritimum</name>
    <dbReference type="NCBI Taxonomy" id="2020948"/>
    <lineage>
        <taxon>Bacteria</taxon>
        <taxon>Bacillati</taxon>
        <taxon>Bacillota</taxon>
        <taxon>Clostridia</taxon>
        <taxon>Peptostreptococcales</taxon>
        <taxon>Peptostreptococcaceae</taxon>
        <taxon>Romboutsia</taxon>
    </lineage>
</organism>
<dbReference type="SUPFAM" id="SSF52499">
    <property type="entry name" value="Isochorismatase-like hydrolases"/>
    <property type="match status" value="1"/>
</dbReference>
<protein>
    <submittedName>
        <fullName evidence="2">Cysteine hydrolase</fullName>
    </submittedName>
</protein>
<evidence type="ECO:0000313" key="2">
    <source>
        <dbReference type="EMBL" id="RDY24691.1"/>
    </source>
</evidence>
<dbReference type="Proteomes" id="UP000243494">
    <property type="component" value="Unassembled WGS sequence"/>
</dbReference>
<comment type="caution">
    <text evidence="2">The sequence shown here is derived from an EMBL/GenBank/DDBJ whole genome shotgun (WGS) entry which is preliminary data.</text>
</comment>
<keyword evidence="3" id="KW-1185">Reference proteome</keyword>
<dbReference type="RefSeq" id="WP_095404950.1">
    <property type="nucleotide sequence ID" value="NZ_NOJZ02000001.1"/>
</dbReference>